<gene>
    <name evidence="1" type="primary">GTPV135</name>
</gene>
<dbReference type="Gene3D" id="1.10.437.20">
    <property type="entry name" value="dsDNA poxvirus"/>
    <property type="match status" value="1"/>
</dbReference>
<reference evidence="1 2" key="1">
    <citation type="journal article" date="2014" name="Vet. Microbiol.">
        <title>Complete genome sequence analysis of goatpox virus isolated from China shows high variation.</title>
        <authorList>
            <person name="Zeng X."/>
            <person name="Chi X."/>
            <person name="Li W."/>
            <person name="Hao W."/>
            <person name="Li M."/>
            <person name="Huang X."/>
            <person name="Huang Y."/>
            <person name="Rock D.L."/>
            <person name="Luo S."/>
            <person name="Wang S."/>
        </authorList>
    </citation>
    <scope>NUCLEOTIDE SEQUENCE [LARGE SCALE GENOMIC DNA]</scope>
    <source>
        <strain evidence="1">FZ</strain>
    </source>
</reference>
<dbReference type="Pfam" id="PF06227">
    <property type="entry name" value="Poxv_Bcl-2-like"/>
    <property type="match status" value="1"/>
</dbReference>
<evidence type="ECO:0000313" key="2">
    <source>
        <dbReference type="Proteomes" id="UP000134642"/>
    </source>
</evidence>
<accession>A0A075CHD8</accession>
<evidence type="ECO:0000313" key="1">
    <source>
        <dbReference type="EMBL" id="AGZ95457.1"/>
    </source>
</evidence>
<dbReference type="InterPro" id="IPR022819">
    <property type="entry name" value="Poxvirus_Bcl-2-like"/>
</dbReference>
<sequence>MGNKKNDDIKNIIKEYIRWRGNSEKNICEERKLNIFFNKLKKIDSFVKKKIKESNNDEYDIIKSMKLSLDDGPRMDKLPEYLLDGLNAEEILGLCSIISEKVVSATYKVNWDRVYESLFNILDEKDLNYIKSKIM</sequence>
<dbReference type="SMR" id="A0A075CHD8"/>
<dbReference type="EMBL" id="KC951854">
    <property type="protein sequence ID" value="AGZ95457.1"/>
    <property type="molecule type" value="Genomic_DNA"/>
</dbReference>
<name>A0A075CHD8_9POXV</name>
<protein>
    <submittedName>
        <fullName evidence="1">Secreted virulence factor</fullName>
    </submittedName>
</protein>
<organism evidence="1 2">
    <name type="scientific">Goatpox virus FZ</name>
    <dbReference type="NCBI Taxonomy" id="1416740"/>
    <lineage>
        <taxon>Viruses</taxon>
        <taxon>Varidnaviria</taxon>
        <taxon>Bamfordvirae</taxon>
        <taxon>Nucleocytoviricota</taxon>
        <taxon>Pokkesviricetes</taxon>
        <taxon>Chitovirales</taxon>
        <taxon>Poxviridae</taxon>
        <taxon>Chordopoxvirinae</taxon>
        <taxon>Capripoxvirus</taxon>
        <taxon>Capripoxvirus goatpox</taxon>
        <taxon>Goatpox virus</taxon>
    </lineage>
</organism>
<dbReference type="InterPro" id="IPR043018">
    <property type="entry name" value="Poxvirus_sf"/>
</dbReference>
<proteinExistence type="predicted"/>
<dbReference type="Proteomes" id="UP000134642">
    <property type="component" value="Segment"/>
</dbReference>